<dbReference type="RefSeq" id="XP_034244847.1">
    <property type="nucleotide sequence ID" value="XM_034388956.1"/>
</dbReference>
<dbReference type="InterPro" id="IPR027370">
    <property type="entry name" value="Znf-RING_euk"/>
</dbReference>
<evidence type="ECO:0000256" key="4">
    <source>
        <dbReference type="PROSITE-ProRule" id="PRU00175"/>
    </source>
</evidence>
<evidence type="ECO:0000313" key="9">
    <source>
        <dbReference type="RefSeq" id="XP_034244847.1"/>
    </source>
</evidence>
<keyword evidence="2 4" id="KW-0863">Zinc-finger</keyword>
<accession>A0A6P8ZB85</accession>
<keyword evidence="3" id="KW-0862">Zinc</keyword>
<evidence type="ECO:0000313" key="8">
    <source>
        <dbReference type="RefSeq" id="XP_034244846.1"/>
    </source>
</evidence>
<dbReference type="InterPro" id="IPR017907">
    <property type="entry name" value="Znf_RING_CS"/>
</dbReference>
<dbReference type="Proteomes" id="UP000515158">
    <property type="component" value="Unplaced"/>
</dbReference>
<proteinExistence type="predicted"/>
<dbReference type="PROSITE" id="PS00518">
    <property type="entry name" value="ZF_RING_1"/>
    <property type="match status" value="1"/>
</dbReference>
<dbReference type="KEGG" id="tpal:117647263"/>
<evidence type="ECO:0000256" key="3">
    <source>
        <dbReference type="ARBA" id="ARBA00022833"/>
    </source>
</evidence>
<dbReference type="GeneID" id="117647263"/>
<keyword evidence="6" id="KW-1185">Reference proteome</keyword>
<dbReference type="AlphaFoldDB" id="A0A6P8ZB85"/>
<sequence length="423" mass="48759">MECPECFVNFNEVGRLPKALPCGHTYCLECLEEVDRCFEDHKKFMEIPTELPNNKNVIAMMRSNSGKSDNCLSIWCMSCEAKASECCIDVGHKVCNRKKVLFEQARQKLHLSEQKLDLQHYEKLVDNLDEANAAQALELLSGPIAPIDVLLQGKGVRWKAPLQLNEAIDEKMGDQKAKMMRCLLYLLKLEGTIQKDLYLPHNDRSQETQPKEEIDPETLLDLTNISSCRNLESVKADKDALLASDSLLKVKRLTGLYCDPDKKWSLQLLELLAPNLEEVHLYHFHLKHLEVVQRMPQLRWLVLENLNDKIKAVDKDYKVPPLKHKSLVEFLWCNVSGYRNEKLCSDIIKSYESSLKVLLAAVPSYHGNTVEFFDKLNMPNLENLFYINNYCGNQSCKEQMNSLREKYPNVFCFKCGRTDMYDS</sequence>
<dbReference type="Pfam" id="PF13445">
    <property type="entry name" value="zf-RING_UBOX"/>
    <property type="match status" value="1"/>
</dbReference>
<evidence type="ECO:0000313" key="7">
    <source>
        <dbReference type="RefSeq" id="XP_034244845.1"/>
    </source>
</evidence>
<dbReference type="InterPro" id="IPR013083">
    <property type="entry name" value="Znf_RING/FYVE/PHD"/>
</dbReference>
<evidence type="ECO:0000313" key="6">
    <source>
        <dbReference type="Proteomes" id="UP000515158"/>
    </source>
</evidence>
<evidence type="ECO:0000259" key="5">
    <source>
        <dbReference type="PROSITE" id="PS50089"/>
    </source>
</evidence>
<dbReference type="RefSeq" id="XP_034244845.1">
    <property type="nucleotide sequence ID" value="XM_034388954.1"/>
</dbReference>
<dbReference type="GO" id="GO:0008270">
    <property type="term" value="F:zinc ion binding"/>
    <property type="evidence" value="ECO:0007669"/>
    <property type="project" value="UniProtKB-KW"/>
</dbReference>
<dbReference type="RefSeq" id="XP_034244846.1">
    <property type="nucleotide sequence ID" value="XM_034388955.1"/>
</dbReference>
<dbReference type="OrthoDB" id="252722at2759"/>
<organism evidence="9">
    <name type="scientific">Thrips palmi</name>
    <name type="common">Melon thrips</name>
    <dbReference type="NCBI Taxonomy" id="161013"/>
    <lineage>
        <taxon>Eukaryota</taxon>
        <taxon>Metazoa</taxon>
        <taxon>Ecdysozoa</taxon>
        <taxon>Arthropoda</taxon>
        <taxon>Hexapoda</taxon>
        <taxon>Insecta</taxon>
        <taxon>Pterygota</taxon>
        <taxon>Neoptera</taxon>
        <taxon>Paraneoptera</taxon>
        <taxon>Thysanoptera</taxon>
        <taxon>Terebrantia</taxon>
        <taxon>Thripoidea</taxon>
        <taxon>Thripidae</taxon>
        <taxon>Thrips</taxon>
    </lineage>
</organism>
<evidence type="ECO:0000256" key="1">
    <source>
        <dbReference type="ARBA" id="ARBA00022723"/>
    </source>
</evidence>
<reference evidence="7 8" key="1">
    <citation type="submission" date="2025-04" db="UniProtKB">
        <authorList>
            <consortium name="RefSeq"/>
        </authorList>
    </citation>
    <scope>IDENTIFICATION</scope>
    <source>
        <tissue evidence="7 8">Total insect</tissue>
    </source>
</reference>
<dbReference type="InterPro" id="IPR001841">
    <property type="entry name" value="Znf_RING"/>
</dbReference>
<protein>
    <submittedName>
        <fullName evidence="7 8">Uncharacterized protein LOC117647263</fullName>
    </submittedName>
</protein>
<dbReference type="SUPFAM" id="SSF57850">
    <property type="entry name" value="RING/U-box"/>
    <property type="match status" value="1"/>
</dbReference>
<feature type="domain" description="RING-type" evidence="5">
    <location>
        <begin position="3"/>
        <end position="41"/>
    </location>
</feature>
<keyword evidence="1" id="KW-0479">Metal-binding</keyword>
<evidence type="ECO:0000256" key="2">
    <source>
        <dbReference type="ARBA" id="ARBA00022771"/>
    </source>
</evidence>
<dbReference type="PROSITE" id="PS50089">
    <property type="entry name" value="ZF_RING_2"/>
    <property type="match status" value="1"/>
</dbReference>
<gene>
    <name evidence="7 8 9" type="primary">LOC117647263</name>
</gene>
<name>A0A6P8ZB85_THRPL</name>
<dbReference type="Gene3D" id="3.30.40.10">
    <property type="entry name" value="Zinc/RING finger domain, C3HC4 (zinc finger)"/>
    <property type="match status" value="1"/>
</dbReference>